<proteinExistence type="predicted"/>
<evidence type="ECO:0000259" key="4">
    <source>
        <dbReference type="PROSITE" id="PS01124"/>
    </source>
</evidence>
<dbReference type="EMBL" id="BOVK01000036">
    <property type="protein sequence ID" value="GIQ69842.1"/>
    <property type="molecule type" value="Genomic_DNA"/>
</dbReference>
<evidence type="ECO:0000256" key="3">
    <source>
        <dbReference type="ARBA" id="ARBA00023163"/>
    </source>
</evidence>
<keyword evidence="2" id="KW-0238">DNA-binding</keyword>
<dbReference type="GO" id="GO:0003700">
    <property type="term" value="F:DNA-binding transcription factor activity"/>
    <property type="evidence" value="ECO:0007669"/>
    <property type="project" value="InterPro"/>
</dbReference>
<dbReference type="InterPro" id="IPR003313">
    <property type="entry name" value="AraC-bd"/>
</dbReference>
<dbReference type="InterPro" id="IPR037923">
    <property type="entry name" value="HTH-like"/>
</dbReference>
<organism evidence="5 6">
    <name type="scientific">Xylanibacillus composti</name>
    <dbReference type="NCBI Taxonomy" id="1572762"/>
    <lineage>
        <taxon>Bacteria</taxon>
        <taxon>Bacillati</taxon>
        <taxon>Bacillota</taxon>
        <taxon>Bacilli</taxon>
        <taxon>Bacillales</taxon>
        <taxon>Paenibacillaceae</taxon>
        <taxon>Xylanibacillus</taxon>
    </lineage>
</organism>
<keyword evidence="1" id="KW-0805">Transcription regulation</keyword>
<comment type="caution">
    <text evidence="5">The sequence shown here is derived from an EMBL/GenBank/DDBJ whole genome shotgun (WGS) entry which is preliminary data.</text>
</comment>
<accession>A0A8J4H2M5</accession>
<dbReference type="PANTHER" id="PTHR43280:SF2">
    <property type="entry name" value="HTH-TYPE TRANSCRIPTIONAL REGULATOR EXSA"/>
    <property type="match status" value="1"/>
</dbReference>
<dbReference type="RefSeq" id="WP_213412629.1">
    <property type="nucleotide sequence ID" value="NZ_BOVK01000036.1"/>
</dbReference>
<dbReference type="AlphaFoldDB" id="A0A8J4H2M5"/>
<dbReference type="SUPFAM" id="SSF51215">
    <property type="entry name" value="Regulatory protein AraC"/>
    <property type="match status" value="1"/>
</dbReference>
<keyword evidence="3" id="KW-0804">Transcription</keyword>
<evidence type="ECO:0000256" key="2">
    <source>
        <dbReference type="ARBA" id="ARBA00023125"/>
    </source>
</evidence>
<evidence type="ECO:0000256" key="1">
    <source>
        <dbReference type="ARBA" id="ARBA00023015"/>
    </source>
</evidence>
<reference evidence="5" key="1">
    <citation type="submission" date="2021-04" db="EMBL/GenBank/DDBJ databases">
        <title>Draft genome sequence of Xylanibacillus composti strain K13.</title>
        <authorList>
            <person name="Uke A."/>
            <person name="Chhe C."/>
            <person name="Baramee S."/>
            <person name="Kosugi A."/>
        </authorList>
    </citation>
    <scope>NUCLEOTIDE SEQUENCE</scope>
    <source>
        <strain evidence="5">K13</strain>
    </source>
</reference>
<dbReference type="PANTHER" id="PTHR43280">
    <property type="entry name" value="ARAC-FAMILY TRANSCRIPTIONAL REGULATOR"/>
    <property type="match status" value="1"/>
</dbReference>
<dbReference type="Pfam" id="PF02311">
    <property type="entry name" value="AraC_binding"/>
    <property type="match status" value="1"/>
</dbReference>
<dbReference type="Gene3D" id="1.10.10.60">
    <property type="entry name" value="Homeodomain-like"/>
    <property type="match status" value="2"/>
</dbReference>
<sequence>MYVNEKIDYDNPLLSMRVLRPTHRSHDMLKWHYHKETEIIAVLSGTLEAHFENGTTILNDGDLLLIGPYQLHRDRVLSSGGIDYVVLQFDPAKFFDFAAMPYIRHFADTSLPLSSLNYIVQEQPHIRKQILESALRIHKEETEKQEGYEIAIMIEVQRIFLLLLRHDNKKVLLTVSTPDMKRLKPVLDYIESNIGNKVQVEDSCRMINMSYYYFVKYFKRVMGMSFTDYVNFRKIKHAERILLTQDHSVSYVGELIGMPNMAHFYKIFRKFNHCSPNEYRKNMKTWQKPVQDGTT</sequence>
<dbReference type="InterPro" id="IPR014710">
    <property type="entry name" value="RmlC-like_jellyroll"/>
</dbReference>
<keyword evidence="6" id="KW-1185">Reference proteome</keyword>
<dbReference type="Gene3D" id="2.60.120.10">
    <property type="entry name" value="Jelly Rolls"/>
    <property type="match status" value="1"/>
</dbReference>
<dbReference type="SUPFAM" id="SSF46689">
    <property type="entry name" value="Homeodomain-like"/>
    <property type="match status" value="2"/>
</dbReference>
<dbReference type="PROSITE" id="PS01124">
    <property type="entry name" value="HTH_ARAC_FAMILY_2"/>
    <property type="match status" value="1"/>
</dbReference>
<dbReference type="Pfam" id="PF12833">
    <property type="entry name" value="HTH_18"/>
    <property type="match status" value="1"/>
</dbReference>
<feature type="domain" description="HTH araC/xylS-type" evidence="4">
    <location>
        <begin position="184"/>
        <end position="282"/>
    </location>
</feature>
<gene>
    <name evidence="5" type="ORF">XYCOK13_26660</name>
</gene>
<dbReference type="GO" id="GO:0043565">
    <property type="term" value="F:sequence-specific DNA binding"/>
    <property type="evidence" value="ECO:0007669"/>
    <property type="project" value="InterPro"/>
</dbReference>
<dbReference type="SMART" id="SM00342">
    <property type="entry name" value="HTH_ARAC"/>
    <property type="match status" value="1"/>
</dbReference>
<evidence type="ECO:0000313" key="6">
    <source>
        <dbReference type="Proteomes" id="UP000677918"/>
    </source>
</evidence>
<dbReference type="InterPro" id="IPR018060">
    <property type="entry name" value="HTH_AraC"/>
</dbReference>
<name>A0A8J4H2M5_9BACL</name>
<dbReference type="Proteomes" id="UP000677918">
    <property type="component" value="Unassembled WGS sequence"/>
</dbReference>
<dbReference type="InterPro" id="IPR009057">
    <property type="entry name" value="Homeodomain-like_sf"/>
</dbReference>
<protein>
    <recommendedName>
        <fullName evidence="4">HTH araC/xylS-type domain-containing protein</fullName>
    </recommendedName>
</protein>
<dbReference type="CDD" id="cd02208">
    <property type="entry name" value="cupin_RmlC-like"/>
    <property type="match status" value="1"/>
</dbReference>
<evidence type="ECO:0000313" key="5">
    <source>
        <dbReference type="EMBL" id="GIQ69842.1"/>
    </source>
</evidence>